<dbReference type="AlphaFoldDB" id="A0A431WWT0"/>
<reference evidence="1 2" key="1">
    <citation type="submission" date="2018-12" db="EMBL/GenBank/DDBJ databases">
        <authorList>
            <person name="Yu L."/>
        </authorList>
    </citation>
    <scope>NUCLEOTIDE SEQUENCE [LARGE SCALE GENOMIC DNA]</scope>
    <source>
        <strain evidence="1 2">HAW-EB2</strain>
    </source>
</reference>
<keyword evidence="2" id="KW-1185">Reference proteome</keyword>
<evidence type="ECO:0000313" key="2">
    <source>
        <dbReference type="Proteomes" id="UP000267448"/>
    </source>
</evidence>
<proteinExistence type="predicted"/>
<dbReference type="Proteomes" id="UP000267448">
    <property type="component" value="Unassembled WGS sequence"/>
</dbReference>
<organism evidence="1 2">
    <name type="scientific">Shewanella canadensis</name>
    <dbReference type="NCBI Taxonomy" id="271096"/>
    <lineage>
        <taxon>Bacteria</taxon>
        <taxon>Pseudomonadati</taxon>
        <taxon>Pseudomonadota</taxon>
        <taxon>Gammaproteobacteria</taxon>
        <taxon>Alteromonadales</taxon>
        <taxon>Shewanellaceae</taxon>
        <taxon>Shewanella</taxon>
    </lineage>
</organism>
<protein>
    <submittedName>
        <fullName evidence="1">Uncharacterized protein</fullName>
    </submittedName>
</protein>
<comment type="caution">
    <text evidence="1">The sequence shown here is derived from an EMBL/GenBank/DDBJ whole genome shotgun (WGS) entry which is preliminary data.</text>
</comment>
<dbReference type="RefSeq" id="WP_126518981.1">
    <property type="nucleotide sequence ID" value="NZ_RXNU01000002.1"/>
</dbReference>
<dbReference type="OrthoDB" id="7107775at2"/>
<name>A0A431WWT0_9GAMM</name>
<gene>
    <name evidence="1" type="ORF">EKG38_04305</name>
</gene>
<dbReference type="EMBL" id="RXNU01000002">
    <property type="protein sequence ID" value="RTR39977.1"/>
    <property type="molecule type" value="Genomic_DNA"/>
</dbReference>
<evidence type="ECO:0000313" key="1">
    <source>
        <dbReference type="EMBL" id="RTR39977.1"/>
    </source>
</evidence>
<sequence>MTKQFARKFALSQLSDPKPEWWKELLLRLKPAGEELSSNGLRLAVRENYLNFYHKGQAIAKVAFNRDKTLYSEQHVKYVFEGVNTQKYVRLTGSDPSLINPEKPENSAQYLGGKTLEDWIKRSKDHNGDEKTFVENVAAANSNVIDMEMGLPGSGYRIDLVSLERHEDGASLVFWEAKLTTDKRCRTNSEEPEVLEQLARYREFLTDRDHQGELHKAYIIACQVLVKITELAGKSVAPIIKDVATGHLPLTIDCEPRLLIYNNEEDKQNSWSRHEKKLREHYVTMQVMTDSTDYKLQSGKP</sequence>
<accession>A0A431WWT0</accession>